<protein>
    <submittedName>
        <fullName evidence="2">DNA binding domain-containing protein</fullName>
    </submittedName>
</protein>
<comment type="caution">
    <text evidence="2">The sequence shown here is derived from an EMBL/GenBank/DDBJ whole genome shotgun (WGS) entry which is preliminary data.</text>
</comment>
<reference evidence="2 3" key="1">
    <citation type="submission" date="2023-11" db="EMBL/GenBank/DDBJ databases">
        <title>Unpublished Manusciprt.</title>
        <authorList>
            <person name="Saticioglu I.B."/>
            <person name="Ay H."/>
            <person name="Ajmi N."/>
            <person name="Altun S."/>
            <person name="Duman M."/>
        </authorList>
    </citation>
    <scope>NUCLEOTIDE SEQUENCE [LARGE SCALE GENOMIC DNA]</scope>
    <source>
        <strain evidence="2 3">Fl-318</strain>
    </source>
</reference>
<dbReference type="RefSeq" id="WP_230004882.1">
    <property type="nucleotide sequence ID" value="NZ_CP087134.1"/>
</dbReference>
<dbReference type="Pfam" id="PF13749">
    <property type="entry name" value="HATPase_c_4"/>
    <property type="match status" value="1"/>
</dbReference>
<evidence type="ECO:0000259" key="1">
    <source>
        <dbReference type="Pfam" id="PF04326"/>
    </source>
</evidence>
<sequence length="425" mass="48042">MNNEELIESLIRQGKSDQLEFLQVVNKETIGKTIGSFLNNEGGQLLIGIGEKKEVLGIENAERLQSELTEYLNTEIIPESPIMISVEPLQNKKIISIKVWTGSKQPYIFNGGIYYRKGNQTIKATSTEISELIHNRQSTELHWERQLAMGTDLEDLDVDEIQKTIKETINKTKLEEYKKEPIAFLTHFGLYQNGSFTNAAVILFAKNPARFIPQSRVRIAFLQQGKTGDKFLDDQLLEGNIFENIGSILKFLEKHLTTSSKFSDNDWKRKDNYIFPMSALREGIINALVHRDYFSISGSVSILIYKDRLEISNSGKSPLKAAELKKNHLSMPVNPDIAHIIFLRGFMEKIGRGTLKILDACKEAGLGEPVWRTNENDVKLTFFSNVNSNGDNATIRNPNKKHEGAIEGAIEGATKSLKLKLTRWV</sequence>
<accession>A0ABU4RKU7</accession>
<dbReference type="Gene3D" id="3.30.950.30">
    <property type="entry name" value="Schlafen, AAA domain"/>
    <property type="match status" value="1"/>
</dbReference>
<gene>
    <name evidence="2" type="ORF">SGQ83_22285</name>
</gene>
<proteinExistence type="predicted"/>
<dbReference type="PANTHER" id="PTHR30595">
    <property type="entry name" value="GLPR-RELATED TRANSCRIPTIONAL REPRESSOR"/>
    <property type="match status" value="1"/>
</dbReference>
<evidence type="ECO:0000313" key="2">
    <source>
        <dbReference type="EMBL" id="MDX6192085.1"/>
    </source>
</evidence>
<dbReference type="Gene3D" id="3.30.565.60">
    <property type="match status" value="1"/>
</dbReference>
<evidence type="ECO:0000313" key="3">
    <source>
        <dbReference type="Proteomes" id="UP001273350"/>
    </source>
</evidence>
<feature type="domain" description="Schlafen AlbA-2" evidence="1">
    <location>
        <begin position="17"/>
        <end position="124"/>
    </location>
</feature>
<dbReference type="InterPro" id="IPR007421">
    <property type="entry name" value="Schlafen_AlbA_2_dom"/>
</dbReference>
<dbReference type="InterPro" id="IPR038475">
    <property type="entry name" value="RecG_C_sf"/>
</dbReference>
<dbReference type="PANTHER" id="PTHR30595:SF6">
    <property type="entry name" value="SCHLAFEN ALBA-2 DOMAIN-CONTAINING PROTEIN"/>
    <property type="match status" value="1"/>
</dbReference>
<dbReference type="Proteomes" id="UP001273350">
    <property type="component" value="Unassembled WGS sequence"/>
</dbReference>
<dbReference type="InterPro" id="IPR038461">
    <property type="entry name" value="Schlafen_AlbA_2_dom_sf"/>
</dbReference>
<dbReference type="EMBL" id="JAWXVI010000019">
    <property type="protein sequence ID" value="MDX6192085.1"/>
    <property type="molecule type" value="Genomic_DNA"/>
</dbReference>
<keyword evidence="3" id="KW-1185">Reference proteome</keyword>
<organism evidence="2 3">
    <name type="scientific">Flavobacterium cupriresistens</name>
    <dbReference type="NCBI Taxonomy" id="2893885"/>
    <lineage>
        <taxon>Bacteria</taxon>
        <taxon>Pseudomonadati</taxon>
        <taxon>Bacteroidota</taxon>
        <taxon>Flavobacteriia</taxon>
        <taxon>Flavobacteriales</taxon>
        <taxon>Flavobacteriaceae</taxon>
        <taxon>Flavobacterium</taxon>
    </lineage>
</organism>
<dbReference type="Pfam" id="PF04326">
    <property type="entry name" value="SLFN_AlbA_2"/>
    <property type="match status" value="1"/>
</dbReference>
<name>A0ABU4RKU7_9FLAO</name>